<protein>
    <submittedName>
        <fullName evidence="2">Aminoglycoside phosphotransferase family protein</fullName>
    </submittedName>
</protein>
<dbReference type="Proteomes" id="UP000292003">
    <property type="component" value="Unassembled WGS sequence"/>
</dbReference>
<dbReference type="SUPFAM" id="SSF56112">
    <property type="entry name" value="Protein kinase-like (PK-like)"/>
    <property type="match status" value="1"/>
</dbReference>
<accession>A0A4Q7J2Q9</accession>
<evidence type="ECO:0000313" key="2">
    <source>
        <dbReference type="EMBL" id="RZQ61207.1"/>
    </source>
</evidence>
<keyword evidence="3" id="KW-1185">Reference proteome</keyword>
<proteinExistence type="predicted"/>
<gene>
    <name evidence="2" type="ORF">EWH70_25370</name>
</gene>
<keyword evidence="2" id="KW-0808">Transferase</keyword>
<dbReference type="EMBL" id="SFCC01000013">
    <property type="protein sequence ID" value="RZQ61207.1"/>
    <property type="molecule type" value="Genomic_DNA"/>
</dbReference>
<dbReference type="GO" id="GO:0016740">
    <property type="term" value="F:transferase activity"/>
    <property type="evidence" value="ECO:0007669"/>
    <property type="project" value="UniProtKB-KW"/>
</dbReference>
<dbReference type="RefSeq" id="WP_130478021.1">
    <property type="nucleotide sequence ID" value="NZ_SFCC01000013.1"/>
</dbReference>
<evidence type="ECO:0000313" key="3">
    <source>
        <dbReference type="Proteomes" id="UP000292003"/>
    </source>
</evidence>
<name>A0A4Q7J2Q9_9PSEU</name>
<dbReference type="InterPro" id="IPR002575">
    <property type="entry name" value="Aminoglycoside_PTrfase"/>
</dbReference>
<dbReference type="OrthoDB" id="115252at2"/>
<dbReference type="AlphaFoldDB" id="A0A4Q7J2Q9"/>
<sequence length="285" mass="30482">MDGGTTTRAVAAAVEAAVRFGLPAAEPVVLAEKSNVLVRLGNVVARVPGTTALTRPAPTAALARDVALCTFLAERGAPVVPPCSDPPAGPHLVDDLPVTLWRYVEHDPSALPEPALVGRSLAELHAVLRDYPGDLPANGPLTEVERIIGQLAADPEWSSAVPRLRAEADRVTAMLDGLDPPRQALHGDAHPGNLLVTPEGLRWIDFEDTWLGPVEYDMATVVHTMRPDGVAALAAYPDSPDVSRLQPWLDLRRLFGLCWRFVIARRTPSRTPEAWAALSSALGGR</sequence>
<evidence type="ECO:0000259" key="1">
    <source>
        <dbReference type="Pfam" id="PF01636"/>
    </source>
</evidence>
<organism evidence="2 3">
    <name type="scientific">Amycolatopsis suaedae</name>
    <dbReference type="NCBI Taxonomy" id="2510978"/>
    <lineage>
        <taxon>Bacteria</taxon>
        <taxon>Bacillati</taxon>
        <taxon>Actinomycetota</taxon>
        <taxon>Actinomycetes</taxon>
        <taxon>Pseudonocardiales</taxon>
        <taxon>Pseudonocardiaceae</taxon>
        <taxon>Amycolatopsis</taxon>
    </lineage>
</organism>
<dbReference type="Gene3D" id="3.90.1200.10">
    <property type="match status" value="1"/>
</dbReference>
<reference evidence="2 3" key="1">
    <citation type="submission" date="2019-02" db="EMBL/GenBank/DDBJ databases">
        <title>Draft genome sequence of Amycolatopsis sp. 8-3EHSu isolated from roots of Suaeda maritima.</title>
        <authorList>
            <person name="Duangmal K."/>
            <person name="Chantavorakit T."/>
        </authorList>
    </citation>
    <scope>NUCLEOTIDE SEQUENCE [LARGE SCALE GENOMIC DNA]</scope>
    <source>
        <strain evidence="2 3">8-3EHSu</strain>
    </source>
</reference>
<dbReference type="InterPro" id="IPR011009">
    <property type="entry name" value="Kinase-like_dom_sf"/>
</dbReference>
<comment type="caution">
    <text evidence="2">The sequence shown here is derived from an EMBL/GenBank/DDBJ whole genome shotgun (WGS) entry which is preliminary data.</text>
</comment>
<feature type="domain" description="Aminoglycoside phosphotransferase" evidence="1">
    <location>
        <begin position="53"/>
        <end position="237"/>
    </location>
</feature>
<dbReference type="Pfam" id="PF01636">
    <property type="entry name" value="APH"/>
    <property type="match status" value="1"/>
</dbReference>